<dbReference type="InParanoid" id="Q0TX33"/>
<sequence length="46" mass="5003">MKRKWPRSSSQCRRGRLSRANAGGLAMLAATCEGVVAVVAMRALER</sequence>
<dbReference type="RefSeq" id="XP_001805983.1">
    <property type="nucleotide sequence ID" value="XM_001805931.1"/>
</dbReference>
<proteinExistence type="predicted"/>
<dbReference type="Proteomes" id="UP000001055">
    <property type="component" value="Unassembled WGS sequence"/>
</dbReference>
<name>Q0TX33_PHANO</name>
<reference evidence="2" key="1">
    <citation type="journal article" date="2007" name="Plant Cell">
        <title>Dothideomycete-plant interactions illuminated by genome sequencing and EST analysis of the wheat pathogen Stagonospora nodorum.</title>
        <authorList>
            <person name="Hane J.K."/>
            <person name="Lowe R.G."/>
            <person name="Solomon P.S."/>
            <person name="Tan K.C."/>
            <person name="Schoch C.L."/>
            <person name="Spatafora J.W."/>
            <person name="Crous P.W."/>
            <person name="Kodira C."/>
            <person name="Birren B.W."/>
            <person name="Galagan J.E."/>
            <person name="Torriani S.F."/>
            <person name="McDonald B.A."/>
            <person name="Oliver R.P."/>
        </authorList>
    </citation>
    <scope>NUCLEOTIDE SEQUENCE [LARGE SCALE GENOMIC DNA]</scope>
    <source>
        <strain evidence="2">SN15 / ATCC MYA-4574 / FGSC 10173</strain>
    </source>
</reference>
<protein>
    <submittedName>
        <fullName evidence="1">Uncharacterized protein</fullName>
    </submittedName>
</protein>
<gene>
    <name evidence="1" type="ORF">SNOG_15848</name>
</gene>
<dbReference type="KEGG" id="pno:SNOG_15848"/>
<dbReference type="EMBL" id="CH445365">
    <property type="protein sequence ID" value="EAT76686.1"/>
    <property type="molecule type" value="Genomic_DNA"/>
</dbReference>
<accession>Q0TX33</accession>
<organism evidence="1 2">
    <name type="scientific">Phaeosphaeria nodorum (strain SN15 / ATCC MYA-4574 / FGSC 10173)</name>
    <name type="common">Glume blotch fungus</name>
    <name type="synonym">Parastagonospora nodorum</name>
    <dbReference type="NCBI Taxonomy" id="321614"/>
    <lineage>
        <taxon>Eukaryota</taxon>
        <taxon>Fungi</taxon>
        <taxon>Dikarya</taxon>
        <taxon>Ascomycota</taxon>
        <taxon>Pezizomycotina</taxon>
        <taxon>Dothideomycetes</taxon>
        <taxon>Pleosporomycetidae</taxon>
        <taxon>Pleosporales</taxon>
        <taxon>Pleosporineae</taxon>
        <taxon>Phaeosphaeriaceae</taxon>
        <taxon>Parastagonospora</taxon>
    </lineage>
</organism>
<evidence type="ECO:0000313" key="1">
    <source>
        <dbReference type="EMBL" id="EAT76686.1"/>
    </source>
</evidence>
<evidence type="ECO:0000313" key="2">
    <source>
        <dbReference type="Proteomes" id="UP000001055"/>
    </source>
</evidence>
<dbReference type="AlphaFoldDB" id="Q0TX33"/>
<dbReference type="GeneID" id="5982913"/>